<dbReference type="SUPFAM" id="SSF118116">
    <property type="entry name" value="DNA mismatch repair protein MutL"/>
    <property type="match status" value="1"/>
</dbReference>
<dbReference type="GO" id="GO:0140664">
    <property type="term" value="F:ATP-dependent DNA damage sensor activity"/>
    <property type="evidence" value="ECO:0007669"/>
    <property type="project" value="InterPro"/>
</dbReference>
<organism evidence="2 3">
    <name type="scientific">Schistosoma mekongi</name>
    <name type="common">Parasitic worm</name>
    <dbReference type="NCBI Taxonomy" id="38744"/>
    <lineage>
        <taxon>Eukaryota</taxon>
        <taxon>Metazoa</taxon>
        <taxon>Spiralia</taxon>
        <taxon>Lophotrochozoa</taxon>
        <taxon>Platyhelminthes</taxon>
        <taxon>Trematoda</taxon>
        <taxon>Digenea</taxon>
        <taxon>Strigeidida</taxon>
        <taxon>Schistosomatoidea</taxon>
        <taxon>Schistosomatidae</taxon>
        <taxon>Schistosoma</taxon>
    </lineage>
</organism>
<evidence type="ECO:0000313" key="2">
    <source>
        <dbReference type="EMBL" id="KAK4469074.1"/>
    </source>
</evidence>
<dbReference type="GO" id="GO:0032300">
    <property type="term" value="C:mismatch repair complex"/>
    <property type="evidence" value="ECO:0007669"/>
    <property type="project" value="InterPro"/>
</dbReference>
<dbReference type="PANTHER" id="PTHR10073:SF47">
    <property type="entry name" value="DNA MISMATCH REPAIR PROTEIN MLH3"/>
    <property type="match status" value="1"/>
</dbReference>
<dbReference type="EMBL" id="JALJAT010000005">
    <property type="protein sequence ID" value="KAK4469074.1"/>
    <property type="molecule type" value="Genomic_DNA"/>
</dbReference>
<dbReference type="InterPro" id="IPR038973">
    <property type="entry name" value="MutL/Mlh/Pms-like"/>
</dbReference>
<evidence type="ECO:0000259" key="1">
    <source>
        <dbReference type="PROSITE" id="PS00028"/>
    </source>
</evidence>
<proteinExistence type="predicted"/>
<keyword evidence="3" id="KW-1185">Reference proteome</keyword>
<dbReference type="PANTHER" id="PTHR10073">
    <property type="entry name" value="DNA MISMATCH REPAIR PROTEIN MLH, PMS, MUTL"/>
    <property type="match status" value="1"/>
</dbReference>
<comment type="caution">
    <text evidence="2">The sequence shown here is derived from an EMBL/GenBank/DDBJ whole genome shotgun (WGS) entry which is preliminary data.</text>
</comment>
<dbReference type="AlphaFoldDB" id="A0AAE2D2T7"/>
<dbReference type="GO" id="GO:0016887">
    <property type="term" value="F:ATP hydrolysis activity"/>
    <property type="evidence" value="ECO:0007669"/>
    <property type="project" value="InterPro"/>
</dbReference>
<sequence length="257" mass="29613">MLSRPTGFEESGVYSLTVDSLKQGRVVGQFDRKFILMVVESENDQQMFEEPYPNSQLHGYKHLYIFAVDQHAAHERVLLECYERECLNYFEILSNRATHETLHSRKTSLIICRQSFADVSDLIKHGQHSLNRLSEFGFLAYVNYSSTEQAIHVTKIPKVIPQNGISEKLLKRAIIDCIRVILLNKESKIKIIQNIMQVILPLLKTRACHQAVRFGSKLDTKQMEKLIVELSKCRIPFQCAHGRPTCNLIKIVNEEVN</sequence>
<dbReference type="InterPro" id="IPR013087">
    <property type="entry name" value="Znf_C2H2_type"/>
</dbReference>
<dbReference type="GO" id="GO:0005524">
    <property type="term" value="F:ATP binding"/>
    <property type="evidence" value="ECO:0007669"/>
    <property type="project" value="InterPro"/>
</dbReference>
<feature type="domain" description="C2H2-type" evidence="1">
    <location>
        <begin position="81"/>
        <end position="103"/>
    </location>
</feature>
<dbReference type="InterPro" id="IPR014790">
    <property type="entry name" value="MutL_C"/>
</dbReference>
<dbReference type="Gene3D" id="3.30.1540.20">
    <property type="entry name" value="MutL, C-terminal domain, dimerisation subdomain"/>
    <property type="match status" value="2"/>
</dbReference>
<dbReference type="InterPro" id="IPR037198">
    <property type="entry name" value="MutL_C_sf"/>
</dbReference>
<dbReference type="Proteomes" id="UP001292079">
    <property type="component" value="Unassembled WGS sequence"/>
</dbReference>
<name>A0AAE2D2T7_SCHME</name>
<accession>A0AAE2D2T7</accession>
<dbReference type="PROSITE" id="PS00028">
    <property type="entry name" value="ZINC_FINGER_C2H2_1"/>
    <property type="match status" value="1"/>
</dbReference>
<dbReference type="InterPro" id="IPR042120">
    <property type="entry name" value="MutL_C_dimsub"/>
</dbReference>
<reference evidence="2" key="2">
    <citation type="journal article" date="2023" name="Infect Dis Poverty">
        <title>Chromosome-scale genome of the human blood fluke Schistosoma mekongi and its implications for public health.</title>
        <authorList>
            <person name="Zhou M."/>
            <person name="Xu L."/>
            <person name="Xu D."/>
            <person name="Chen W."/>
            <person name="Khan J."/>
            <person name="Hu Y."/>
            <person name="Huang H."/>
            <person name="Wei H."/>
            <person name="Zhang Y."/>
            <person name="Chusongsang P."/>
            <person name="Tanasarnprasert K."/>
            <person name="Hu X."/>
            <person name="Limpanont Y."/>
            <person name="Lv Z."/>
        </authorList>
    </citation>
    <scope>NUCLEOTIDE SEQUENCE</scope>
    <source>
        <strain evidence="2">LV_2022a</strain>
    </source>
</reference>
<evidence type="ECO:0000313" key="3">
    <source>
        <dbReference type="Proteomes" id="UP001292079"/>
    </source>
</evidence>
<gene>
    <name evidence="2" type="ORF">MN116_006663</name>
</gene>
<dbReference type="SMART" id="SM00853">
    <property type="entry name" value="MutL_C"/>
    <property type="match status" value="1"/>
</dbReference>
<protein>
    <recommendedName>
        <fullName evidence="1">C2H2-type domain-containing protein</fullName>
    </recommendedName>
</protein>
<dbReference type="GO" id="GO:0006298">
    <property type="term" value="P:mismatch repair"/>
    <property type="evidence" value="ECO:0007669"/>
    <property type="project" value="InterPro"/>
</dbReference>
<reference evidence="2" key="1">
    <citation type="submission" date="2022-04" db="EMBL/GenBank/DDBJ databases">
        <authorList>
            <person name="Xu L."/>
            <person name="Lv Z."/>
        </authorList>
    </citation>
    <scope>NUCLEOTIDE SEQUENCE</scope>
    <source>
        <strain evidence="2">LV_2022a</strain>
    </source>
</reference>